<dbReference type="GO" id="GO:0005634">
    <property type="term" value="C:nucleus"/>
    <property type="evidence" value="ECO:0007669"/>
    <property type="project" value="UniProtKB-UniRule"/>
</dbReference>
<feature type="compositionally biased region" description="Low complexity" evidence="3">
    <location>
        <begin position="59"/>
        <end position="73"/>
    </location>
</feature>
<dbReference type="SMART" id="SM00398">
    <property type="entry name" value="HMG"/>
    <property type="match status" value="2"/>
</dbReference>
<organism evidence="5 6">
    <name type="scientific">Hyaloscypha bicolor E</name>
    <dbReference type="NCBI Taxonomy" id="1095630"/>
    <lineage>
        <taxon>Eukaryota</taxon>
        <taxon>Fungi</taxon>
        <taxon>Dikarya</taxon>
        <taxon>Ascomycota</taxon>
        <taxon>Pezizomycotina</taxon>
        <taxon>Leotiomycetes</taxon>
        <taxon>Helotiales</taxon>
        <taxon>Hyaloscyphaceae</taxon>
        <taxon>Hyaloscypha</taxon>
        <taxon>Hyaloscypha bicolor</taxon>
    </lineage>
</organism>
<dbReference type="PANTHER" id="PTHR48112">
    <property type="entry name" value="HIGH MOBILITY GROUP PROTEIN DSP1"/>
    <property type="match status" value="1"/>
</dbReference>
<dbReference type="STRING" id="1095630.A0A2J6SYM7"/>
<dbReference type="PANTHER" id="PTHR48112:SF22">
    <property type="entry name" value="MITOCHONDRIAL TRANSCRIPTION FACTOR A, ISOFORM B"/>
    <property type="match status" value="1"/>
</dbReference>
<keyword evidence="1 2" id="KW-0238">DNA-binding</keyword>
<protein>
    <recommendedName>
        <fullName evidence="4">HMG box domain-containing protein</fullName>
    </recommendedName>
</protein>
<evidence type="ECO:0000313" key="5">
    <source>
        <dbReference type="EMBL" id="PMD55869.1"/>
    </source>
</evidence>
<dbReference type="GeneID" id="36594045"/>
<gene>
    <name evidence="5" type="ORF">K444DRAFT_654893</name>
</gene>
<dbReference type="InParanoid" id="A0A2J6SYM7"/>
<dbReference type="InterPro" id="IPR036910">
    <property type="entry name" value="HMG_box_dom_sf"/>
</dbReference>
<evidence type="ECO:0000313" key="6">
    <source>
        <dbReference type="Proteomes" id="UP000235371"/>
    </source>
</evidence>
<dbReference type="OrthoDB" id="1919336at2759"/>
<sequence>MLSTIGRAAVRRVVAPGPQSTNSAFRSIWHLQNVGTFHNPKISSTLRKPSFSPGRTYATTTKVAPKSKTTTKTAKPKKKPVAKKAVKKAVKKVAKKKKVVKKLKPKLRGRPAKKKILTEEEAKKVAVKDLKAKALILPKKLPHTAWTVLASEMSKANPTNPRVASGMVEASAKYKSLSPAELEHYNHTANLNKAANETTYKQWVESHTPEQIRVANLARAQLRTKDPLHTWRAIHDDRIPKRPSNPMFLFYKERYASGDLKGIALGDNARLLAKEWAALAPSDKKTYENQATTDRQRYAQEYKTIFHRDPKFVAKEKAA</sequence>
<feature type="region of interest" description="Disordered" evidence="3">
    <location>
        <begin position="56"/>
        <end position="81"/>
    </location>
</feature>
<dbReference type="PROSITE" id="PS50118">
    <property type="entry name" value="HMG_BOX_2"/>
    <property type="match status" value="1"/>
</dbReference>
<evidence type="ECO:0000256" key="2">
    <source>
        <dbReference type="PROSITE-ProRule" id="PRU00267"/>
    </source>
</evidence>
<dbReference type="EMBL" id="KZ613854">
    <property type="protein sequence ID" value="PMD55869.1"/>
    <property type="molecule type" value="Genomic_DNA"/>
</dbReference>
<dbReference type="Proteomes" id="UP000235371">
    <property type="component" value="Unassembled WGS sequence"/>
</dbReference>
<dbReference type="SUPFAM" id="SSF47095">
    <property type="entry name" value="HMG-box"/>
    <property type="match status" value="2"/>
</dbReference>
<keyword evidence="2" id="KW-0539">Nucleus</keyword>
<dbReference type="InterPro" id="IPR009071">
    <property type="entry name" value="HMG_box_dom"/>
</dbReference>
<accession>A0A2J6SYM7</accession>
<feature type="domain" description="HMG box" evidence="4">
    <location>
        <begin position="240"/>
        <end position="306"/>
    </location>
</feature>
<name>A0A2J6SYM7_9HELO</name>
<dbReference type="AlphaFoldDB" id="A0A2J6SYM7"/>
<dbReference type="GO" id="GO:0003677">
    <property type="term" value="F:DNA binding"/>
    <property type="evidence" value="ECO:0007669"/>
    <property type="project" value="UniProtKB-UniRule"/>
</dbReference>
<dbReference type="Pfam" id="PF09011">
    <property type="entry name" value="HMG_box_2"/>
    <property type="match status" value="1"/>
</dbReference>
<proteinExistence type="predicted"/>
<keyword evidence="6" id="KW-1185">Reference proteome</keyword>
<dbReference type="RefSeq" id="XP_024732773.1">
    <property type="nucleotide sequence ID" value="XM_024885968.1"/>
</dbReference>
<dbReference type="InterPro" id="IPR050342">
    <property type="entry name" value="HMGB"/>
</dbReference>
<evidence type="ECO:0000256" key="1">
    <source>
        <dbReference type="ARBA" id="ARBA00023125"/>
    </source>
</evidence>
<feature type="DNA-binding region" description="HMG box" evidence="2">
    <location>
        <begin position="240"/>
        <end position="306"/>
    </location>
</feature>
<dbReference type="Gene3D" id="1.10.30.10">
    <property type="entry name" value="High mobility group box domain"/>
    <property type="match status" value="2"/>
</dbReference>
<evidence type="ECO:0000256" key="3">
    <source>
        <dbReference type="SAM" id="MobiDB-lite"/>
    </source>
</evidence>
<reference evidence="5 6" key="1">
    <citation type="submission" date="2016-04" db="EMBL/GenBank/DDBJ databases">
        <title>A degradative enzymes factory behind the ericoid mycorrhizal symbiosis.</title>
        <authorList>
            <consortium name="DOE Joint Genome Institute"/>
            <person name="Martino E."/>
            <person name="Morin E."/>
            <person name="Grelet G."/>
            <person name="Kuo A."/>
            <person name="Kohler A."/>
            <person name="Daghino S."/>
            <person name="Barry K."/>
            <person name="Choi C."/>
            <person name="Cichocki N."/>
            <person name="Clum A."/>
            <person name="Copeland A."/>
            <person name="Hainaut M."/>
            <person name="Haridas S."/>
            <person name="Labutti K."/>
            <person name="Lindquist E."/>
            <person name="Lipzen A."/>
            <person name="Khouja H.-R."/>
            <person name="Murat C."/>
            <person name="Ohm R."/>
            <person name="Olson A."/>
            <person name="Spatafora J."/>
            <person name="Veneault-Fourrey C."/>
            <person name="Henrissat B."/>
            <person name="Grigoriev I."/>
            <person name="Martin F."/>
            <person name="Perotto S."/>
        </authorList>
    </citation>
    <scope>NUCLEOTIDE SEQUENCE [LARGE SCALE GENOMIC DNA]</scope>
    <source>
        <strain evidence="5 6">E</strain>
    </source>
</reference>
<evidence type="ECO:0000259" key="4">
    <source>
        <dbReference type="PROSITE" id="PS50118"/>
    </source>
</evidence>